<evidence type="ECO:0000313" key="1">
    <source>
        <dbReference type="EMBL" id="EAY23948.1"/>
    </source>
</evidence>
<evidence type="ECO:0000313" key="2">
    <source>
        <dbReference type="Proteomes" id="UP000004095"/>
    </source>
</evidence>
<reference evidence="1 2" key="1">
    <citation type="submission" date="2007-01" db="EMBL/GenBank/DDBJ databases">
        <authorList>
            <person name="Haygood M."/>
            <person name="Podell S."/>
            <person name="Anderson C."/>
            <person name="Hopkinson B."/>
            <person name="Roe K."/>
            <person name="Barbeau K."/>
            <person name="Gaasterland T."/>
            <person name="Ferriera S."/>
            <person name="Johnson J."/>
            <person name="Kravitz S."/>
            <person name="Beeson K."/>
            <person name="Sutton G."/>
            <person name="Rogers Y.-H."/>
            <person name="Friedman R."/>
            <person name="Frazier M."/>
            <person name="Venter J.C."/>
        </authorList>
    </citation>
    <scope>NUCLEOTIDE SEQUENCE [LARGE SCALE GENOMIC DNA]</scope>
    <source>
        <strain evidence="1 2">ATCC 23134</strain>
    </source>
</reference>
<proteinExistence type="predicted"/>
<sequence>MFLLTKNRSDAFRSVFLFGIIQGSDLLKKDQKQKIQTRGFAPIKQAKTQT</sequence>
<comment type="caution">
    <text evidence="1">The sequence shown here is derived from an EMBL/GenBank/DDBJ whole genome shotgun (WGS) entry which is preliminary data.</text>
</comment>
<keyword evidence="2" id="KW-1185">Reference proteome</keyword>
<protein>
    <submittedName>
        <fullName evidence="1">Uncharacterized protein</fullName>
    </submittedName>
</protein>
<accession>A2A083</accession>
<name>A2A083_MICM2</name>
<dbReference type="AlphaFoldDB" id="A2A083"/>
<dbReference type="EMBL" id="AAWS01000094">
    <property type="protein sequence ID" value="EAY23948.1"/>
    <property type="molecule type" value="Genomic_DNA"/>
</dbReference>
<dbReference type="Proteomes" id="UP000004095">
    <property type="component" value="Unassembled WGS sequence"/>
</dbReference>
<organism evidence="1 2">
    <name type="scientific">Microscilla marina ATCC 23134</name>
    <dbReference type="NCBI Taxonomy" id="313606"/>
    <lineage>
        <taxon>Bacteria</taxon>
        <taxon>Pseudomonadati</taxon>
        <taxon>Bacteroidota</taxon>
        <taxon>Cytophagia</taxon>
        <taxon>Cytophagales</taxon>
        <taxon>Microscillaceae</taxon>
        <taxon>Microscilla</taxon>
    </lineage>
</organism>
<gene>
    <name evidence="1" type="ORF">M23134_06614</name>
</gene>